<dbReference type="EMBL" id="MQWD01000001">
    <property type="protein sequence ID" value="PAP77226.1"/>
    <property type="molecule type" value="Genomic_DNA"/>
</dbReference>
<organism evidence="1 2">
    <name type="scientific">Rubrivirga marina</name>
    <dbReference type="NCBI Taxonomy" id="1196024"/>
    <lineage>
        <taxon>Bacteria</taxon>
        <taxon>Pseudomonadati</taxon>
        <taxon>Rhodothermota</taxon>
        <taxon>Rhodothermia</taxon>
        <taxon>Rhodothermales</taxon>
        <taxon>Rubricoccaceae</taxon>
        <taxon>Rubrivirga</taxon>
    </lineage>
</organism>
<protein>
    <submittedName>
        <fullName evidence="1">Uncharacterized protein</fullName>
    </submittedName>
</protein>
<evidence type="ECO:0000313" key="2">
    <source>
        <dbReference type="Proteomes" id="UP000216339"/>
    </source>
</evidence>
<keyword evidence="2" id="KW-1185">Reference proteome</keyword>
<comment type="caution">
    <text evidence="1">The sequence shown here is derived from an EMBL/GenBank/DDBJ whole genome shotgun (WGS) entry which is preliminary data.</text>
</comment>
<proteinExistence type="predicted"/>
<dbReference type="RefSeq" id="WP_095510891.1">
    <property type="nucleotide sequence ID" value="NZ_MQWD01000001.1"/>
</dbReference>
<dbReference type="AlphaFoldDB" id="A0A271J140"/>
<accession>A0A271J140</accession>
<gene>
    <name evidence="1" type="ORF">BSZ37_12675</name>
</gene>
<dbReference type="Proteomes" id="UP000216339">
    <property type="component" value="Unassembled WGS sequence"/>
</dbReference>
<sequence>MTYLPHSLRWRSVGADGGAPGWSPWHAMASLTVTLCEVVVMEAGDAVERAEGFGAVTCAECIAVTTSPVRPSEVLGGDLGGRV</sequence>
<name>A0A271J140_9BACT</name>
<dbReference type="OrthoDB" id="5065240at2"/>
<reference evidence="1 2" key="1">
    <citation type="submission" date="2016-11" db="EMBL/GenBank/DDBJ databases">
        <title>Study of marine rhodopsin-containing bacteria.</title>
        <authorList>
            <person name="Yoshizawa S."/>
            <person name="Kumagai Y."/>
            <person name="Kogure K."/>
        </authorList>
    </citation>
    <scope>NUCLEOTIDE SEQUENCE [LARGE SCALE GENOMIC DNA]</scope>
    <source>
        <strain evidence="1 2">SAORIC-28</strain>
    </source>
</reference>
<evidence type="ECO:0000313" key="1">
    <source>
        <dbReference type="EMBL" id="PAP77226.1"/>
    </source>
</evidence>